<keyword evidence="2" id="KW-0808">Transferase</keyword>
<dbReference type="GO" id="GO:0016758">
    <property type="term" value="F:hexosyltransferase activity"/>
    <property type="evidence" value="ECO:0007669"/>
    <property type="project" value="UniProtKB-ARBA"/>
</dbReference>
<proteinExistence type="predicted"/>
<dbReference type="Pfam" id="PF00535">
    <property type="entry name" value="Glycos_transf_2"/>
    <property type="match status" value="1"/>
</dbReference>
<dbReference type="InterPro" id="IPR029044">
    <property type="entry name" value="Nucleotide-diphossugar_trans"/>
</dbReference>
<dbReference type="SUPFAM" id="SSF53448">
    <property type="entry name" value="Nucleotide-diphospho-sugar transferases"/>
    <property type="match status" value="1"/>
</dbReference>
<comment type="caution">
    <text evidence="2">The sequence shown here is derived from an EMBL/GenBank/DDBJ whole genome shotgun (WGS) entry which is preliminary data.</text>
</comment>
<evidence type="ECO:0000313" key="3">
    <source>
        <dbReference type="Proteomes" id="UP000054092"/>
    </source>
</evidence>
<protein>
    <submittedName>
        <fullName evidence="2">Putative Glycosyl transferase family 2</fullName>
    </submittedName>
</protein>
<accession>A0A117M294</accession>
<evidence type="ECO:0000313" key="2">
    <source>
        <dbReference type="EMBL" id="KUK80407.1"/>
    </source>
</evidence>
<reference evidence="3" key="1">
    <citation type="journal article" date="2015" name="MBio">
        <title>Genome-Resolved Metagenomic Analysis Reveals Roles for Candidate Phyla and Other Microbial Community Members in Biogeochemical Transformations in Oil Reservoirs.</title>
        <authorList>
            <person name="Hu P."/>
            <person name="Tom L."/>
            <person name="Singh A."/>
            <person name="Thomas B.C."/>
            <person name="Baker B.J."/>
            <person name="Piceno Y.M."/>
            <person name="Andersen G.L."/>
            <person name="Banfield J.F."/>
        </authorList>
    </citation>
    <scope>NUCLEOTIDE SEQUENCE [LARGE SCALE GENOMIC DNA]</scope>
</reference>
<dbReference type="Gene3D" id="3.90.550.10">
    <property type="entry name" value="Spore Coat Polysaccharide Biosynthesis Protein SpsA, Chain A"/>
    <property type="match status" value="1"/>
</dbReference>
<feature type="domain" description="Glycosyltransferase 2-like" evidence="1">
    <location>
        <begin position="10"/>
        <end position="131"/>
    </location>
</feature>
<dbReference type="InterPro" id="IPR001173">
    <property type="entry name" value="Glyco_trans_2-like"/>
</dbReference>
<dbReference type="PANTHER" id="PTHR22916">
    <property type="entry name" value="GLYCOSYLTRANSFERASE"/>
    <property type="match status" value="1"/>
</dbReference>
<dbReference type="EMBL" id="LGGP01000161">
    <property type="protein sequence ID" value="KUK80407.1"/>
    <property type="molecule type" value="Genomic_DNA"/>
</dbReference>
<dbReference type="CDD" id="cd00761">
    <property type="entry name" value="Glyco_tranf_GTA_type"/>
    <property type="match status" value="1"/>
</dbReference>
<evidence type="ECO:0000259" key="1">
    <source>
        <dbReference type="Pfam" id="PF00535"/>
    </source>
</evidence>
<dbReference type="PATRIC" id="fig|1184387.3.peg.1407"/>
<dbReference type="Proteomes" id="UP000054092">
    <property type="component" value="Unassembled WGS sequence"/>
</dbReference>
<sequence>MTSNSFPELSIVIPAYNAAKHIFRSINSVLKQTCRNFELIVVDDGSADETSARARELLENADFLWKIYRQENGGVSNARNSGIGLSEGMFIHFLDSDDEIHEEFVEKMLEEAQANDSDIVVCGQENVLDGRESPKAVFNCFPEVNDENAFSNSHQLIKEVLLSRIALNTGSMIFRKTFLFKNNLYFTPGCNHGEDREFIVKAFSKSKRISTVSDVMFRYIIVNGSLSQVADLRRFEDVATYFRLAKYLEREMPDERFDKIVRNYVIPTRITSTFEYLAFNGYDKRKLRDISRNPSLRSSLKNFRLESGMPNSLKEWLRCRLLQTSFDLFLTTMKLKKGSLM</sequence>
<name>A0A117M294_9BACT</name>
<dbReference type="PANTHER" id="PTHR22916:SF3">
    <property type="entry name" value="UDP-GLCNAC:BETAGAL BETA-1,3-N-ACETYLGLUCOSAMINYLTRANSFERASE-LIKE PROTEIN 1"/>
    <property type="match status" value="1"/>
</dbReference>
<organism evidence="2 3">
    <name type="scientific">Mesotoga prima</name>
    <dbReference type="NCBI Taxonomy" id="1184387"/>
    <lineage>
        <taxon>Bacteria</taxon>
        <taxon>Thermotogati</taxon>
        <taxon>Thermotogota</taxon>
        <taxon>Thermotogae</taxon>
        <taxon>Kosmotogales</taxon>
        <taxon>Kosmotogaceae</taxon>
        <taxon>Mesotoga</taxon>
    </lineage>
</organism>
<dbReference type="AlphaFoldDB" id="A0A117M294"/>
<gene>
    <name evidence="2" type="ORF">XD94_0997</name>
</gene>